<dbReference type="AlphaFoldDB" id="A0A3P1CKZ2"/>
<accession>A0A3P1CKZ2</accession>
<gene>
    <name evidence="1" type="ORF">EHT87_16660</name>
</gene>
<protein>
    <submittedName>
        <fullName evidence="1">Uncharacterized protein</fullName>
    </submittedName>
</protein>
<dbReference type="EMBL" id="RQJP01000003">
    <property type="protein sequence ID" value="RRB13888.1"/>
    <property type="molecule type" value="Genomic_DNA"/>
</dbReference>
<evidence type="ECO:0000313" key="1">
    <source>
        <dbReference type="EMBL" id="RRB13888.1"/>
    </source>
</evidence>
<comment type="caution">
    <text evidence="1">The sequence shown here is derived from an EMBL/GenBank/DDBJ whole genome shotgun (WGS) entry which is preliminary data.</text>
</comment>
<dbReference type="Proteomes" id="UP000274271">
    <property type="component" value="Unassembled WGS sequence"/>
</dbReference>
<keyword evidence="2" id="KW-1185">Reference proteome</keyword>
<evidence type="ECO:0000313" key="2">
    <source>
        <dbReference type="Proteomes" id="UP000274271"/>
    </source>
</evidence>
<proteinExistence type="predicted"/>
<sequence>MLIALQISRVLPESAIDGRTSPEKIRINPGKRRVNTIRQAKKQRLGTDFSQIGSAGMDSSSVLFRQPH</sequence>
<organism evidence="1 2">
    <name type="scientific">Larkinella knui</name>
    <dbReference type="NCBI Taxonomy" id="2025310"/>
    <lineage>
        <taxon>Bacteria</taxon>
        <taxon>Pseudomonadati</taxon>
        <taxon>Bacteroidota</taxon>
        <taxon>Cytophagia</taxon>
        <taxon>Cytophagales</taxon>
        <taxon>Spirosomataceae</taxon>
        <taxon>Larkinella</taxon>
    </lineage>
</organism>
<name>A0A3P1CKZ2_9BACT</name>
<reference evidence="1 2" key="1">
    <citation type="submission" date="2018-11" db="EMBL/GenBank/DDBJ databases">
        <authorList>
            <person name="Zhou Z."/>
            <person name="Wang G."/>
        </authorList>
    </citation>
    <scope>NUCLEOTIDE SEQUENCE [LARGE SCALE GENOMIC DNA]</scope>
    <source>
        <strain evidence="1 2">KCTC42998</strain>
    </source>
</reference>